<organism evidence="1 2">
    <name type="scientific">Austropuccinia psidii MF-1</name>
    <dbReference type="NCBI Taxonomy" id="1389203"/>
    <lineage>
        <taxon>Eukaryota</taxon>
        <taxon>Fungi</taxon>
        <taxon>Dikarya</taxon>
        <taxon>Basidiomycota</taxon>
        <taxon>Pucciniomycotina</taxon>
        <taxon>Pucciniomycetes</taxon>
        <taxon>Pucciniales</taxon>
        <taxon>Sphaerophragmiaceae</taxon>
        <taxon>Austropuccinia</taxon>
    </lineage>
</organism>
<comment type="caution">
    <text evidence="1">The sequence shown here is derived from an EMBL/GenBank/DDBJ whole genome shotgun (WGS) entry which is preliminary data.</text>
</comment>
<dbReference type="AlphaFoldDB" id="A0A9Q3CWD1"/>
<gene>
    <name evidence="1" type="ORF">O181_030515</name>
</gene>
<dbReference type="Proteomes" id="UP000765509">
    <property type="component" value="Unassembled WGS sequence"/>
</dbReference>
<protein>
    <recommendedName>
        <fullName evidence="3">Chromo domain-containing protein</fullName>
    </recommendedName>
</protein>
<reference evidence="1" key="1">
    <citation type="submission" date="2021-03" db="EMBL/GenBank/DDBJ databases">
        <title>Draft genome sequence of rust myrtle Austropuccinia psidii MF-1, a brazilian biotype.</title>
        <authorList>
            <person name="Quecine M.C."/>
            <person name="Pachon D.M.R."/>
            <person name="Bonatelli M.L."/>
            <person name="Correr F.H."/>
            <person name="Franceschini L.M."/>
            <person name="Leite T.F."/>
            <person name="Margarido G.R.A."/>
            <person name="Almeida C.A."/>
            <person name="Ferrarezi J.A."/>
            <person name="Labate C.A."/>
        </authorList>
    </citation>
    <scope>NUCLEOTIDE SEQUENCE</scope>
    <source>
        <strain evidence="1">MF-1</strain>
    </source>
</reference>
<evidence type="ECO:0000313" key="1">
    <source>
        <dbReference type="EMBL" id="MBW0490800.1"/>
    </source>
</evidence>
<evidence type="ECO:0000313" key="2">
    <source>
        <dbReference type="Proteomes" id="UP000765509"/>
    </source>
</evidence>
<dbReference type="EMBL" id="AVOT02010773">
    <property type="protein sequence ID" value="MBW0490800.1"/>
    <property type="molecule type" value="Genomic_DNA"/>
</dbReference>
<keyword evidence="2" id="KW-1185">Reference proteome</keyword>
<evidence type="ECO:0008006" key="3">
    <source>
        <dbReference type="Google" id="ProtNLM"/>
    </source>
</evidence>
<accession>A0A9Q3CWD1</accession>
<dbReference type="OrthoDB" id="4360000at2759"/>
<name>A0A9Q3CWD1_9BASI</name>
<sequence>MEWNTNIMKDIPMTGSPFYPEIQLDYNTSQHSTTGKSPFLVEKGWNALLPVYNLKKIILTIHPTAKDFHVMWNRECETAERCIALVQEYKKQSHDNTNKEPDFREGDQVLIDREKFSGGKTDRRILYETPSVPSGFVQSFPPNSFNRFPSRNKSHTPQDIVEVEDFPGPVKKIMKAGKIRLNVKDHRQYLVRLKNQTADKDRWLAEDAIPNGEILLRGFRVSWRSEKSHQL</sequence>
<proteinExistence type="predicted"/>